<evidence type="ECO:0000313" key="3">
    <source>
        <dbReference type="Proteomes" id="UP000615755"/>
    </source>
</evidence>
<dbReference type="Proteomes" id="UP000615755">
    <property type="component" value="Unassembled WGS sequence"/>
</dbReference>
<gene>
    <name evidence="2" type="ORF">PAUR_a0923</name>
</gene>
<sequence length="811" mass="90993">MKNTMLYFFKLSFTTLIFLCSHSFVYANESIRDFVNGNINIIDGRFDRYNYYQGTHPDGKKIDPFDKNITWQSTRKFTGSWYGIAWDDANFTNLKFAGPSTTGGVKSAPMAVEKGSKTYFVINGSSELYPEHQQPHSRMVAYSSLAVMVASYDNNTGKVSAPVTVHVKGTGDGHDNAVINIDDQGHLYVFVSGRGRVRGGLIYRSNRAINDPSGLPLEGGFKIVYSDKFQQKDFCETGHTKTCQHRENNYLGFTYPQVWWIESKKKFLMVHTRYVGVYNSQNNNNWLPGDPNYIRATYTSWITPQGNDVVKFTTPRELIALTKKSYPNSTPQSHYFARGHYNVSKEHNGSVAIAFNVHLRDSNPKRYSPSDNRTNLYFMYTNDGDTWYNHNNELILSANDSINETAELKRFEVKEYQSIENNHSTESWCSEQTNSYSTVCRRVYLKDLDFRVDNQGKLDRAELLVAGNSSTTHGPHPSKFIADQDVYTSRFSLSDSQWLEERVTNRFANESNGAMLSGWPKIDHNYSSGAIKIAGNSVKIAVPIASYKDGFAGGERIALLNNPNGELGNWQSPIYTDNYQDPGYSDNNVRAVHHADGTSGIGLLWSRGLATGPNPDGSASQIYIGDWSANKAMLPQTDIALSGKQLILATQDMNPNNDQGCHSQSGTEQVGNKCVKTQRAYFKCADGSNQTYGLACPQASTSNTYSAHNGLYYCRKPAVMSNTNGQWRCDVELPKDSITERNLQEYAYTCNTTNDGKVHCQRGLEYSEKYYCGDGFSIVNYNQCGKTYTPRFTKACANQNATIVGEYCLIP</sequence>
<reference evidence="2 3" key="1">
    <citation type="submission" date="2015-03" db="EMBL/GenBank/DDBJ databases">
        <title>Genome sequence of Pseudoalteromonas aurantia.</title>
        <authorList>
            <person name="Xie B.-B."/>
            <person name="Rong J.-C."/>
            <person name="Qin Q.-L."/>
            <person name="Zhang Y.-Z."/>
        </authorList>
    </citation>
    <scope>NUCLEOTIDE SEQUENCE [LARGE SCALE GENOMIC DNA]</scope>
    <source>
        <strain evidence="2 3">208</strain>
    </source>
</reference>
<proteinExistence type="predicted"/>
<evidence type="ECO:0000313" key="2">
    <source>
        <dbReference type="EMBL" id="MBE0367546.1"/>
    </source>
</evidence>
<feature type="signal peptide" evidence="1">
    <location>
        <begin position="1"/>
        <end position="27"/>
    </location>
</feature>
<organism evidence="2 3">
    <name type="scientific">Pseudoalteromonas aurantia 208</name>
    <dbReference type="NCBI Taxonomy" id="1314867"/>
    <lineage>
        <taxon>Bacteria</taxon>
        <taxon>Pseudomonadati</taxon>
        <taxon>Pseudomonadota</taxon>
        <taxon>Gammaproteobacteria</taxon>
        <taxon>Alteromonadales</taxon>
        <taxon>Pseudoalteromonadaceae</taxon>
        <taxon>Pseudoalteromonas</taxon>
    </lineage>
</organism>
<keyword evidence="3" id="KW-1185">Reference proteome</keyword>
<keyword evidence="1" id="KW-0732">Signal</keyword>
<feature type="chain" id="PRO_5047092095" evidence="1">
    <location>
        <begin position="28"/>
        <end position="811"/>
    </location>
</feature>
<accession>A0ABR9E973</accession>
<dbReference type="RefSeq" id="WP_192506962.1">
    <property type="nucleotide sequence ID" value="NZ_AQGV01000012.1"/>
</dbReference>
<comment type="caution">
    <text evidence="2">The sequence shown here is derived from an EMBL/GenBank/DDBJ whole genome shotgun (WGS) entry which is preliminary data.</text>
</comment>
<evidence type="ECO:0000256" key="1">
    <source>
        <dbReference type="SAM" id="SignalP"/>
    </source>
</evidence>
<name>A0ABR9E973_9GAMM</name>
<protein>
    <submittedName>
        <fullName evidence="2">Uncharacterized protein</fullName>
    </submittedName>
</protein>
<dbReference type="EMBL" id="AQGV01000012">
    <property type="protein sequence ID" value="MBE0367546.1"/>
    <property type="molecule type" value="Genomic_DNA"/>
</dbReference>